<evidence type="ECO:0000256" key="1">
    <source>
        <dbReference type="ARBA" id="ARBA00010641"/>
    </source>
</evidence>
<dbReference type="PANTHER" id="PTHR43133:SF59">
    <property type="entry name" value="ECF RNA POLYMERASE SIGMA FACTOR SIGR"/>
    <property type="match status" value="1"/>
</dbReference>
<dbReference type="PANTHER" id="PTHR43133">
    <property type="entry name" value="RNA POLYMERASE ECF-TYPE SIGMA FACTO"/>
    <property type="match status" value="1"/>
</dbReference>
<evidence type="ECO:0000256" key="5">
    <source>
        <dbReference type="SAM" id="MobiDB-lite"/>
    </source>
</evidence>
<dbReference type="CDD" id="cd06171">
    <property type="entry name" value="Sigma70_r4"/>
    <property type="match status" value="1"/>
</dbReference>
<accession>A0ABP6M243</accession>
<dbReference type="InterPro" id="IPR007627">
    <property type="entry name" value="RNA_pol_sigma70_r2"/>
</dbReference>
<evidence type="ECO:0000259" key="7">
    <source>
        <dbReference type="Pfam" id="PF08281"/>
    </source>
</evidence>
<feature type="domain" description="RNA polymerase sigma-70 region 2" evidence="6">
    <location>
        <begin position="33"/>
        <end position="84"/>
    </location>
</feature>
<sequence>MDNVMPQSAAPAADAPRCPELAARFEREALPFLDRLYAAAVQLTGDRAAAEHLVQDTCLRALEAFGAFTGDMGLKAWLFRVLADTALVSRGGRHRPPHRTASAGRSQAASPTIPALRTPAVQALSRLPDREVKAAIGQLPRKVAIVVHLADVEEFSYCEIAEILGVPLETVTSRLYHGRRQMLRLLTDAASRRGLLDPGPT</sequence>
<keyword evidence="4" id="KW-0804">Transcription</keyword>
<dbReference type="Proteomes" id="UP001501532">
    <property type="component" value="Unassembled WGS sequence"/>
</dbReference>
<dbReference type="InterPro" id="IPR013249">
    <property type="entry name" value="RNA_pol_sigma70_r4_t2"/>
</dbReference>
<dbReference type="Gene3D" id="1.10.1740.10">
    <property type="match status" value="1"/>
</dbReference>
<dbReference type="InterPro" id="IPR014284">
    <property type="entry name" value="RNA_pol_sigma-70_dom"/>
</dbReference>
<dbReference type="InterPro" id="IPR039425">
    <property type="entry name" value="RNA_pol_sigma-70-like"/>
</dbReference>
<dbReference type="Gene3D" id="1.10.10.10">
    <property type="entry name" value="Winged helix-like DNA-binding domain superfamily/Winged helix DNA-binding domain"/>
    <property type="match status" value="1"/>
</dbReference>
<evidence type="ECO:0000313" key="8">
    <source>
        <dbReference type="EMBL" id="GAA3066543.1"/>
    </source>
</evidence>
<comment type="caution">
    <text evidence="8">The sequence shown here is derived from an EMBL/GenBank/DDBJ whole genome shotgun (WGS) entry which is preliminary data.</text>
</comment>
<gene>
    <name evidence="8" type="primary">sigR_1</name>
    <name evidence="8" type="ORF">GCM10010448_57430</name>
</gene>
<evidence type="ECO:0000256" key="2">
    <source>
        <dbReference type="ARBA" id="ARBA00023015"/>
    </source>
</evidence>
<name>A0ABP6M243_9ACTN</name>
<dbReference type="NCBIfam" id="TIGR02937">
    <property type="entry name" value="sigma70-ECF"/>
    <property type="match status" value="1"/>
</dbReference>
<proteinExistence type="inferred from homology"/>
<dbReference type="Pfam" id="PF08281">
    <property type="entry name" value="Sigma70_r4_2"/>
    <property type="match status" value="1"/>
</dbReference>
<dbReference type="InterPro" id="IPR036388">
    <property type="entry name" value="WH-like_DNA-bd_sf"/>
</dbReference>
<keyword evidence="3" id="KW-0731">Sigma factor</keyword>
<dbReference type="InterPro" id="IPR013325">
    <property type="entry name" value="RNA_pol_sigma_r2"/>
</dbReference>
<dbReference type="Pfam" id="PF04542">
    <property type="entry name" value="Sigma70_r2"/>
    <property type="match status" value="1"/>
</dbReference>
<feature type="region of interest" description="Disordered" evidence="5">
    <location>
        <begin position="90"/>
        <end position="111"/>
    </location>
</feature>
<evidence type="ECO:0000259" key="6">
    <source>
        <dbReference type="Pfam" id="PF04542"/>
    </source>
</evidence>
<comment type="similarity">
    <text evidence="1">Belongs to the sigma-70 factor family. ECF subfamily.</text>
</comment>
<evidence type="ECO:0000313" key="9">
    <source>
        <dbReference type="Proteomes" id="UP001501532"/>
    </source>
</evidence>
<keyword evidence="9" id="KW-1185">Reference proteome</keyword>
<dbReference type="InterPro" id="IPR013324">
    <property type="entry name" value="RNA_pol_sigma_r3/r4-like"/>
</dbReference>
<reference evidence="9" key="1">
    <citation type="journal article" date="2019" name="Int. J. Syst. Evol. Microbiol.">
        <title>The Global Catalogue of Microorganisms (GCM) 10K type strain sequencing project: providing services to taxonomists for standard genome sequencing and annotation.</title>
        <authorList>
            <consortium name="The Broad Institute Genomics Platform"/>
            <consortium name="The Broad Institute Genome Sequencing Center for Infectious Disease"/>
            <person name="Wu L."/>
            <person name="Ma J."/>
        </authorList>
    </citation>
    <scope>NUCLEOTIDE SEQUENCE [LARGE SCALE GENOMIC DNA]</scope>
    <source>
        <strain evidence="9">JCM 9091</strain>
    </source>
</reference>
<dbReference type="EMBL" id="BAAAUF010000059">
    <property type="protein sequence ID" value="GAA3066543.1"/>
    <property type="molecule type" value="Genomic_DNA"/>
</dbReference>
<protein>
    <submittedName>
        <fullName evidence="8">RNA polymerase sigma factor SigR</fullName>
    </submittedName>
</protein>
<dbReference type="SUPFAM" id="SSF88946">
    <property type="entry name" value="Sigma2 domain of RNA polymerase sigma factors"/>
    <property type="match status" value="1"/>
</dbReference>
<dbReference type="SUPFAM" id="SSF88659">
    <property type="entry name" value="Sigma3 and sigma4 domains of RNA polymerase sigma factors"/>
    <property type="match status" value="1"/>
</dbReference>
<feature type="domain" description="RNA polymerase sigma factor 70 region 4 type 2" evidence="7">
    <location>
        <begin position="130"/>
        <end position="182"/>
    </location>
</feature>
<evidence type="ECO:0000256" key="4">
    <source>
        <dbReference type="ARBA" id="ARBA00023163"/>
    </source>
</evidence>
<evidence type="ECO:0000256" key="3">
    <source>
        <dbReference type="ARBA" id="ARBA00023082"/>
    </source>
</evidence>
<organism evidence="8 9">
    <name type="scientific">Streptomyces glomeratus</name>
    <dbReference type="NCBI Taxonomy" id="284452"/>
    <lineage>
        <taxon>Bacteria</taxon>
        <taxon>Bacillati</taxon>
        <taxon>Actinomycetota</taxon>
        <taxon>Actinomycetes</taxon>
        <taxon>Kitasatosporales</taxon>
        <taxon>Streptomycetaceae</taxon>
        <taxon>Streptomyces</taxon>
    </lineage>
</organism>
<keyword evidence="2" id="KW-0805">Transcription regulation</keyword>